<sequence length="160" mass="16922">MTPPIMNVENTIETPTAMDIPLPTTGKSKTPAAMKLQLPTAPKSALKSTAPTSRPRVNMAVSFAAKDIVFIVSRPSSVSSASSRLNDTDLPCSQFHLSAVVAESSITTADAQGEILQLERGAMLTPKTMLETALTRNDPVVGKDEGLIAKFTEILAQVGQ</sequence>
<keyword evidence="3" id="KW-1185">Reference proteome</keyword>
<evidence type="ECO:0000313" key="2">
    <source>
        <dbReference type="EMBL" id="KAF2708499.1"/>
    </source>
</evidence>
<feature type="region of interest" description="Disordered" evidence="1">
    <location>
        <begin position="1"/>
        <end position="30"/>
    </location>
</feature>
<dbReference type="Proteomes" id="UP000799428">
    <property type="component" value="Unassembled WGS sequence"/>
</dbReference>
<gene>
    <name evidence="2" type="ORF">K504DRAFT_456495</name>
</gene>
<proteinExistence type="predicted"/>
<reference evidence="2" key="1">
    <citation type="journal article" date="2020" name="Stud. Mycol.">
        <title>101 Dothideomycetes genomes: a test case for predicting lifestyles and emergence of pathogens.</title>
        <authorList>
            <person name="Haridas S."/>
            <person name="Albert R."/>
            <person name="Binder M."/>
            <person name="Bloem J."/>
            <person name="Labutti K."/>
            <person name="Salamov A."/>
            <person name="Andreopoulos B."/>
            <person name="Baker S."/>
            <person name="Barry K."/>
            <person name="Bills G."/>
            <person name="Bluhm B."/>
            <person name="Cannon C."/>
            <person name="Castanera R."/>
            <person name="Culley D."/>
            <person name="Daum C."/>
            <person name="Ezra D."/>
            <person name="Gonzalez J."/>
            <person name="Henrissat B."/>
            <person name="Kuo A."/>
            <person name="Liang C."/>
            <person name="Lipzen A."/>
            <person name="Lutzoni F."/>
            <person name="Magnuson J."/>
            <person name="Mondo S."/>
            <person name="Nolan M."/>
            <person name="Ohm R."/>
            <person name="Pangilinan J."/>
            <person name="Park H.-J."/>
            <person name="Ramirez L."/>
            <person name="Alfaro M."/>
            <person name="Sun H."/>
            <person name="Tritt A."/>
            <person name="Yoshinaga Y."/>
            <person name="Zwiers L.-H."/>
            <person name="Turgeon B."/>
            <person name="Goodwin S."/>
            <person name="Spatafora J."/>
            <person name="Crous P."/>
            <person name="Grigoriev I."/>
        </authorList>
    </citation>
    <scope>NUCLEOTIDE SEQUENCE</scope>
    <source>
        <strain evidence="2">CBS 279.74</strain>
    </source>
</reference>
<dbReference type="AlphaFoldDB" id="A0A6G1K6I8"/>
<organism evidence="2 3">
    <name type="scientific">Pleomassaria siparia CBS 279.74</name>
    <dbReference type="NCBI Taxonomy" id="1314801"/>
    <lineage>
        <taxon>Eukaryota</taxon>
        <taxon>Fungi</taxon>
        <taxon>Dikarya</taxon>
        <taxon>Ascomycota</taxon>
        <taxon>Pezizomycotina</taxon>
        <taxon>Dothideomycetes</taxon>
        <taxon>Pleosporomycetidae</taxon>
        <taxon>Pleosporales</taxon>
        <taxon>Pleomassariaceae</taxon>
        <taxon>Pleomassaria</taxon>
    </lineage>
</organism>
<dbReference type="EMBL" id="MU005772">
    <property type="protein sequence ID" value="KAF2708499.1"/>
    <property type="molecule type" value="Genomic_DNA"/>
</dbReference>
<name>A0A6G1K6I8_9PLEO</name>
<evidence type="ECO:0000256" key="1">
    <source>
        <dbReference type="SAM" id="MobiDB-lite"/>
    </source>
</evidence>
<evidence type="ECO:0000313" key="3">
    <source>
        <dbReference type="Proteomes" id="UP000799428"/>
    </source>
</evidence>
<protein>
    <submittedName>
        <fullName evidence="2">Uncharacterized protein</fullName>
    </submittedName>
</protein>
<accession>A0A6G1K6I8</accession>